<dbReference type="InterPro" id="IPR036875">
    <property type="entry name" value="Znf_CCHC_sf"/>
</dbReference>
<feature type="region of interest" description="Disordered" evidence="4">
    <location>
        <begin position="37"/>
        <end position="68"/>
    </location>
</feature>
<dbReference type="AlphaFoldDB" id="M2R8R9"/>
<dbReference type="CDD" id="cd00303">
    <property type="entry name" value="retropepsin_like"/>
    <property type="match status" value="1"/>
</dbReference>
<evidence type="ECO:0000259" key="5">
    <source>
        <dbReference type="PROSITE" id="PS50158"/>
    </source>
</evidence>
<feature type="region of interest" description="Disordered" evidence="4">
    <location>
        <begin position="550"/>
        <end position="625"/>
    </location>
</feature>
<dbReference type="Pfam" id="PF03732">
    <property type="entry name" value="Retrotrans_gag"/>
    <property type="match status" value="1"/>
</dbReference>
<dbReference type="SMART" id="SM00343">
    <property type="entry name" value="ZnF_C2HC"/>
    <property type="match status" value="1"/>
</dbReference>
<evidence type="ECO:0000256" key="3">
    <source>
        <dbReference type="SAM" id="Coils"/>
    </source>
</evidence>
<dbReference type="Gene3D" id="2.40.70.10">
    <property type="entry name" value="Acid Proteases"/>
    <property type="match status" value="1"/>
</dbReference>
<dbReference type="SUPFAM" id="SSF50630">
    <property type="entry name" value="Acid proteases"/>
    <property type="match status" value="1"/>
</dbReference>
<dbReference type="InterPro" id="IPR021109">
    <property type="entry name" value="Peptidase_aspartic_dom_sf"/>
</dbReference>
<feature type="coiled-coil region" evidence="3">
    <location>
        <begin position="219"/>
        <end position="246"/>
    </location>
</feature>
<reference evidence="6 7" key="1">
    <citation type="journal article" date="2012" name="Proc. Natl. Acad. Sci. U.S.A.">
        <title>Comparative genomics of Ceriporiopsis subvermispora and Phanerochaete chrysosporium provide insight into selective ligninolysis.</title>
        <authorList>
            <person name="Fernandez-Fueyo E."/>
            <person name="Ruiz-Duenas F.J."/>
            <person name="Ferreira P."/>
            <person name="Floudas D."/>
            <person name="Hibbett D.S."/>
            <person name="Canessa P."/>
            <person name="Larrondo L.F."/>
            <person name="James T.Y."/>
            <person name="Seelenfreund D."/>
            <person name="Lobos S."/>
            <person name="Polanco R."/>
            <person name="Tello M."/>
            <person name="Honda Y."/>
            <person name="Watanabe T."/>
            <person name="Watanabe T."/>
            <person name="Ryu J.S."/>
            <person name="Kubicek C.P."/>
            <person name="Schmoll M."/>
            <person name="Gaskell J."/>
            <person name="Hammel K.E."/>
            <person name="St John F.J."/>
            <person name="Vanden Wymelenberg A."/>
            <person name="Sabat G."/>
            <person name="Splinter BonDurant S."/>
            <person name="Syed K."/>
            <person name="Yadav J.S."/>
            <person name="Doddapaneni H."/>
            <person name="Subramanian V."/>
            <person name="Lavin J.L."/>
            <person name="Oguiza J.A."/>
            <person name="Perez G."/>
            <person name="Pisabarro A.G."/>
            <person name="Ramirez L."/>
            <person name="Santoyo F."/>
            <person name="Master E."/>
            <person name="Coutinho P.M."/>
            <person name="Henrissat B."/>
            <person name="Lombard V."/>
            <person name="Magnuson J.K."/>
            <person name="Kuees U."/>
            <person name="Hori C."/>
            <person name="Igarashi K."/>
            <person name="Samejima M."/>
            <person name="Held B.W."/>
            <person name="Barry K.W."/>
            <person name="LaButti K.M."/>
            <person name="Lapidus A."/>
            <person name="Lindquist E.A."/>
            <person name="Lucas S.M."/>
            <person name="Riley R."/>
            <person name="Salamov A.A."/>
            <person name="Hoffmeister D."/>
            <person name="Schwenk D."/>
            <person name="Hadar Y."/>
            <person name="Yarden O."/>
            <person name="de Vries R.P."/>
            <person name="Wiebenga A."/>
            <person name="Stenlid J."/>
            <person name="Eastwood D."/>
            <person name="Grigoriev I.V."/>
            <person name="Berka R.M."/>
            <person name="Blanchette R.A."/>
            <person name="Kersten P."/>
            <person name="Martinez A.T."/>
            <person name="Vicuna R."/>
            <person name="Cullen D."/>
        </authorList>
    </citation>
    <scope>NUCLEOTIDE SEQUENCE [LARGE SCALE GENOMIC DNA]</scope>
    <source>
        <strain evidence="6 7">B</strain>
    </source>
</reference>
<keyword evidence="2" id="KW-0862">Zinc</keyword>
<organism evidence="6 7">
    <name type="scientific">Ceriporiopsis subvermispora (strain B)</name>
    <name type="common">White-rot fungus</name>
    <name type="synonym">Gelatoporia subvermispora</name>
    <dbReference type="NCBI Taxonomy" id="914234"/>
    <lineage>
        <taxon>Eukaryota</taxon>
        <taxon>Fungi</taxon>
        <taxon>Dikarya</taxon>
        <taxon>Basidiomycota</taxon>
        <taxon>Agaricomycotina</taxon>
        <taxon>Agaricomycetes</taxon>
        <taxon>Polyporales</taxon>
        <taxon>Gelatoporiaceae</taxon>
        <taxon>Gelatoporia</taxon>
    </lineage>
</organism>
<feature type="region of interest" description="Disordered" evidence="4">
    <location>
        <begin position="1"/>
        <end position="25"/>
    </location>
</feature>
<keyword evidence="2" id="KW-0479">Metal-binding</keyword>
<evidence type="ECO:0000313" key="6">
    <source>
        <dbReference type="EMBL" id="EMD35121.1"/>
    </source>
</evidence>
<name>M2R8R9_CERS8</name>
<evidence type="ECO:0000256" key="2">
    <source>
        <dbReference type="PROSITE-ProRule" id="PRU00047"/>
    </source>
</evidence>
<sequence length="1147" mass="126754">MFTRSKARTLASQNTEPRTPSVPGEYLATLNREPDEALDSITNGPAVVAKPPPALGAEETSRVEEAEEEVIRSVLLSETLSEKSDTGTSAVIEAGRNWLSHVNAETTTSHEPTGCDASGWGRKKDAPPHLTKEAGDSEAISKDVEPPDEQEAAGERCAGPSSLDKGKSVDPNNWGALEIDLAELDPHVQQRELDSYYVSRLQAPQGDRLDSKISQPVPLVDNQSEVESLKAELHELKLMFERALALKGAAQPMPEAIAEVPQVRETVKERGVTGEGEYDRGAANKVVEAVMKPESTRETRPRFSSLQPITQVEPEGFLGKAFSDLKGRRARRSRRSMSPAPGDSCLSDESEAPSSHGYSLEFDVGGGGSTRRSKTRAEDKHPRLKPHEPETYSGQADIEKFYKFMEQSKEYLAGYRLSKKRYAFSLSHFTSGKAYSFYTLVVLGNPSEWSLHELFIGLFNYCFPADFHDRMRDKLDNFSQGNMSVREYSHELQRMFRVVDDFTKTQKVRKLWRGFKGYIIEGLISKEMSPTTESWKVVLHAAEVLEEAARAKERANKRAERAPGSASKQQDARDPKPKGHGNPKTHTDQKSRSPVGRDLRGAAKVGSTRQDGRKPKPPKHEHLKLTPEECAQLAAEGKCYLCKETGHFAQNCPRAAKVKTHRKDRAPGIYSSNIEFGHHDTEELQELASRTVFTMELELNCVGIGPQAWYAASVLDVTSDEAGLLKSRSVTYSWKRAMAYSPEDLYDTLPGLASVSDSSDDGWCSSDNDDGSEGDSMPILDPVSDSSSEEFGFSGDESEWCLSDREDSPCAQGTCPLQLPYGLREGRRPSAVGEIFAKRAQSILLDLLLQALRIRLSGPVPSIQLMISISKAVLSREEPTPCGWVTAGGSSQRFICTRDEDTVQVWDTYLCIYLEIPLYLMYEPRFDLANYYARMTHLRLGGQTWTTEDVDGKLVWLFDDDVGCGALDGIELAAVRVAASDTYTALQRNAATSRDFKRSVPEPVVVVVRINGEPARTLLDSGSLADFMSAKLAHQLGIKTFELAKPLPVHLAVQGSRAKINLGCTADVDYQGIWEPHYFDVVNLLNYDLILGTPFLFQHQVLLGLNPTKVIVGSLEALPIEGKSVRVLESRAADLFGERLDSVRAAL</sequence>
<feature type="compositionally biased region" description="Basic and acidic residues" evidence="4">
    <location>
        <begin position="585"/>
        <end position="601"/>
    </location>
</feature>
<dbReference type="PANTHER" id="PTHR15503:SF22">
    <property type="entry name" value="TRANSPOSON TY3-I GAG POLYPROTEIN"/>
    <property type="match status" value="1"/>
</dbReference>
<feature type="compositionally biased region" description="Basic and acidic residues" evidence="4">
    <location>
        <begin position="122"/>
        <end position="145"/>
    </location>
</feature>
<feature type="region of interest" description="Disordered" evidence="4">
    <location>
        <begin position="103"/>
        <end position="170"/>
    </location>
</feature>
<dbReference type="Pfam" id="PF00098">
    <property type="entry name" value="zf-CCHC"/>
    <property type="match status" value="1"/>
</dbReference>
<feature type="compositionally biased region" description="Basic and acidic residues" evidence="4">
    <location>
        <begin position="375"/>
        <end position="390"/>
    </location>
</feature>
<keyword evidence="1" id="KW-0507">mRNA processing</keyword>
<feature type="compositionally biased region" description="Basic and acidic residues" evidence="4">
    <location>
        <begin position="550"/>
        <end position="561"/>
    </location>
</feature>
<evidence type="ECO:0000256" key="4">
    <source>
        <dbReference type="SAM" id="MobiDB-lite"/>
    </source>
</evidence>
<dbReference type="OrthoDB" id="1750432at2759"/>
<dbReference type="InterPro" id="IPR005162">
    <property type="entry name" value="Retrotrans_gag_dom"/>
</dbReference>
<keyword evidence="7" id="KW-1185">Reference proteome</keyword>
<dbReference type="PANTHER" id="PTHR15503">
    <property type="entry name" value="LDOC1 RELATED"/>
    <property type="match status" value="1"/>
</dbReference>
<dbReference type="STRING" id="914234.M2R8R9"/>
<dbReference type="SUPFAM" id="SSF57756">
    <property type="entry name" value="Retrovirus zinc finger-like domains"/>
    <property type="match status" value="1"/>
</dbReference>
<feature type="compositionally biased region" description="Basic and acidic residues" evidence="4">
    <location>
        <begin position="610"/>
        <end position="625"/>
    </location>
</feature>
<dbReference type="HOGENOM" id="CLU_012455_0_0_1"/>
<dbReference type="InterPro" id="IPR001878">
    <property type="entry name" value="Znf_CCHC"/>
</dbReference>
<dbReference type="Pfam" id="PF08284">
    <property type="entry name" value="RVP_2"/>
    <property type="match status" value="1"/>
</dbReference>
<dbReference type="EMBL" id="KB445801">
    <property type="protein sequence ID" value="EMD35121.1"/>
    <property type="molecule type" value="Genomic_DNA"/>
</dbReference>
<evidence type="ECO:0000256" key="1">
    <source>
        <dbReference type="ARBA" id="ARBA00022664"/>
    </source>
</evidence>
<keyword evidence="3" id="KW-0175">Coiled coil</keyword>
<feature type="domain" description="CCHC-type" evidence="5">
    <location>
        <begin position="638"/>
        <end position="654"/>
    </location>
</feature>
<dbReference type="GO" id="GO:0003676">
    <property type="term" value="F:nucleic acid binding"/>
    <property type="evidence" value="ECO:0007669"/>
    <property type="project" value="InterPro"/>
</dbReference>
<dbReference type="Proteomes" id="UP000016930">
    <property type="component" value="Unassembled WGS sequence"/>
</dbReference>
<evidence type="ECO:0000313" key="7">
    <source>
        <dbReference type="Proteomes" id="UP000016930"/>
    </source>
</evidence>
<protein>
    <recommendedName>
        <fullName evidence="5">CCHC-type domain-containing protein</fullName>
    </recommendedName>
</protein>
<dbReference type="InterPro" id="IPR032567">
    <property type="entry name" value="RTL1-rel"/>
</dbReference>
<keyword evidence="2" id="KW-0863">Zinc-finger</keyword>
<accession>M2R8R9</accession>
<dbReference type="PROSITE" id="PS50158">
    <property type="entry name" value="ZF_CCHC"/>
    <property type="match status" value="1"/>
</dbReference>
<feature type="region of interest" description="Disordered" evidence="4">
    <location>
        <begin position="320"/>
        <end position="391"/>
    </location>
</feature>
<feature type="compositionally biased region" description="Low complexity" evidence="4">
    <location>
        <begin position="755"/>
        <end position="766"/>
    </location>
</feature>
<gene>
    <name evidence="6" type="ORF">CERSUDRAFT_97042</name>
</gene>
<dbReference type="GO" id="GO:0006397">
    <property type="term" value="P:mRNA processing"/>
    <property type="evidence" value="ECO:0007669"/>
    <property type="project" value="UniProtKB-KW"/>
</dbReference>
<feature type="region of interest" description="Disordered" evidence="4">
    <location>
        <begin position="755"/>
        <end position="779"/>
    </location>
</feature>
<dbReference type="Gene3D" id="4.10.60.10">
    <property type="entry name" value="Zinc finger, CCHC-type"/>
    <property type="match status" value="1"/>
</dbReference>
<proteinExistence type="predicted"/>
<dbReference type="GO" id="GO:0008270">
    <property type="term" value="F:zinc ion binding"/>
    <property type="evidence" value="ECO:0007669"/>
    <property type="project" value="UniProtKB-KW"/>
</dbReference>